<feature type="compositionally biased region" description="Polar residues" evidence="1">
    <location>
        <begin position="86"/>
        <end position="120"/>
    </location>
</feature>
<name>A0A6A5VZD7_9PLEO</name>
<gene>
    <name evidence="3" type="ORF">P154DRAFT_585859</name>
</gene>
<feature type="compositionally biased region" description="Low complexity" evidence="1">
    <location>
        <begin position="126"/>
        <end position="137"/>
    </location>
</feature>
<evidence type="ECO:0000256" key="2">
    <source>
        <dbReference type="SAM" id="Phobius"/>
    </source>
</evidence>
<organism evidence="3 4">
    <name type="scientific">Amniculicola lignicola CBS 123094</name>
    <dbReference type="NCBI Taxonomy" id="1392246"/>
    <lineage>
        <taxon>Eukaryota</taxon>
        <taxon>Fungi</taxon>
        <taxon>Dikarya</taxon>
        <taxon>Ascomycota</taxon>
        <taxon>Pezizomycotina</taxon>
        <taxon>Dothideomycetes</taxon>
        <taxon>Pleosporomycetidae</taxon>
        <taxon>Pleosporales</taxon>
        <taxon>Amniculicolaceae</taxon>
        <taxon>Amniculicola</taxon>
    </lineage>
</organism>
<sequence length="356" mass="39378">MDKGQPQEIGQESVTFQKTYRLGPVLHYLYTCRTVVRTLRKAIRPRLRAGLRRIEWTCECGDELFADFNSKDQAALDALEAQLHQSAVSTTTTPNPVSRSTTTLPASPPQQRHVTTTGTSPALGIGAQSSTTSAQGTTSTPRYLAICTSSGGIYKTLSELDISPLKSDSELFLAVADIYRKSSTAHSLWKLLLRPVSVEFIHLTVWDLHSAYISIFDRPQSIPPDSNPDYTFAPRTLAPLPPVPPELFIHYMRKHKHPRSSTHPPIWSPRLPARTAKRLIDCDVGTYGWGIYIAEGPNRLFVFWMVMLSVGCSILLSALWARLKGDVQGATGLGSLVLGVHSVVMAAFMFKFGELR</sequence>
<dbReference type="OrthoDB" id="409136at2759"/>
<protein>
    <submittedName>
        <fullName evidence="3">Uncharacterized protein</fullName>
    </submittedName>
</protein>
<dbReference type="Proteomes" id="UP000799779">
    <property type="component" value="Unassembled WGS sequence"/>
</dbReference>
<dbReference type="AlphaFoldDB" id="A0A6A5VZD7"/>
<evidence type="ECO:0000256" key="1">
    <source>
        <dbReference type="SAM" id="MobiDB-lite"/>
    </source>
</evidence>
<reference evidence="3" key="1">
    <citation type="journal article" date="2020" name="Stud. Mycol.">
        <title>101 Dothideomycetes genomes: a test case for predicting lifestyles and emergence of pathogens.</title>
        <authorList>
            <person name="Haridas S."/>
            <person name="Albert R."/>
            <person name="Binder M."/>
            <person name="Bloem J."/>
            <person name="Labutti K."/>
            <person name="Salamov A."/>
            <person name="Andreopoulos B."/>
            <person name="Baker S."/>
            <person name="Barry K."/>
            <person name="Bills G."/>
            <person name="Bluhm B."/>
            <person name="Cannon C."/>
            <person name="Castanera R."/>
            <person name="Culley D."/>
            <person name="Daum C."/>
            <person name="Ezra D."/>
            <person name="Gonzalez J."/>
            <person name="Henrissat B."/>
            <person name="Kuo A."/>
            <person name="Liang C."/>
            <person name="Lipzen A."/>
            <person name="Lutzoni F."/>
            <person name="Magnuson J."/>
            <person name="Mondo S."/>
            <person name="Nolan M."/>
            <person name="Ohm R."/>
            <person name="Pangilinan J."/>
            <person name="Park H.-J."/>
            <person name="Ramirez L."/>
            <person name="Alfaro M."/>
            <person name="Sun H."/>
            <person name="Tritt A."/>
            <person name="Yoshinaga Y."/>
            <person name="Zwiers L.-H."/>
            <person name="Turgeon B."/>
            <person name="Goodwin S."/>
            <person name="Spatafora J."/>
            <person name="Crous P."/>
            <person name="Grigoriev I."/>
        </authorList>
    </citation>
    <scope>NUCLEOTIDE SEQUENCE</scope>
    <source>
        <strain evidence="3">CBS 123094</strain>
    </source>
</reference>
<feature type="region of interest" description="Disordered" evidence="1">
    <location>
        <begin position="86"/>
        <end position="137"/>
    </location>
</feature>
<evidence type="ECO:0000313" key="4">
    <source>
        <dbReference type="Proteomes" id="UP000799779"/>
    </source>
</evidence>
<feature type="transmembrane region" description="Helical" evidence="2">
    <location>
        <begin position="301"/>
        <end position="321"/>
    </location>
</feature>
<accession>A0A6A5VZD7</accession>
<keyword evidence="2" id="KW-0472">Membrane</keyword>
<proteinExistence type="predicted"/>
<dbReference type="EMBL" id="ML977662">
    <property type="protein sequence ID" value="KAF1994374.1"/>
    <property type="molecule type" value="Genomic_DNA"/>
</dbReference>
<keyword evidence="2" id="KW-0812">Transmembrane</keyword>
<evidence type="ECO:0000313" key="3">
    <source>
        <dbReference type="EMBL" id="KAF1994374.1"/>
    </source>
</evidence>
<keyword evidence="2" id="KW-1133">Transmembrane helix</keyword>
<keyword evidence="4" id="KW-1185">Reference proteome</keyword>
<feature type="transmembrane region" description="Helical" evidence="2">
    <location>
        <begin position="333"/>
        <end position="353"/>
    </location>
</feature>